<dbReference type="SMART" id="SM00382">
    <property type="entry name" value="AAA"/>
    <property type="match status" value="1"/>
</dbReference>
<evidence type="ECO:0000313" key="5">
    <source>
        <dbReference type="EMBL" id="SDM34246.1"/>
    </source>
</evidence>
<feature type="domain" description="ABC transporter" evidence="4">
    <location>
        <begin position="3"/>
        <end position="243"/>
    </location>
</feature>
<dbReference type="GO" id="GO:0016887">
    <property type="term" value="F:ATP hydrolysis activity"/>
    <property type="evidence" value="ECO:0007669"/>
    <property type="project" value="InterPro"/>
</dbReference>
<dbReference type="Proteomes" id="UP000199309">
    <property type="component" value="Unassembled WGS sequence"/>
</dbReference>
<keyword evidence="6" id="KW-1185">Reference proteome</keyword>
<protein>
    <submittedName>
        <fullName evidence="5">Urea transport system ATP-binding protein</fullName>
    </submittedName>
</protein>
<evidence type="ECO:0000259" key="4">
    <source>
        <dbReference type="PROSITE" id="PS50893"/>
    </source>
</evidence>
<evidence type="ECO:0000256" key="3">
    <source>
        <dbReference type="ARBA" id="ARBA00022840"/>
    </source>
</evidence>
<keyword evidence="3 5" id="KW-0067">ATP-binding</keyword>
<evidence type="ECO:0000313" key="6">
    <source>
        <dbReference type="Proteomes" id="UP000199309"/>
    </source>
</evidence>
<name>A0A1G9SFH8_9FIRM</name>
<dbReference type="InterPro" id="IPR027417">
    <property type="entry name" value="P-loop_NTPase"/>
</dbReference>
<reference evidence="5 6" key="1">
    <citation type="submission" date="2016-10" db="EMBL/GenBank/DDBJ databases">
        <authorList>
            <person name="de Groot N.N."/>
        </authorList>
    </citation>
    <scope>NUCLEOTIDE SEQUENCE [LARGE SCALE GENOMIC DNA]</scope>
    <source>
        <strain evidence="5 6">DSM 16981</strain>
    </source>
</reference>
<dbReference type="InterPro" id="IPR003593">
    <property type="entry name" value="AAA+_ATPase"/>
</dbReference>
<dbReference type="NCBIfam" id="TIGR03411">
    <property type="entry name" value="urea_trans_UrtD"/>
    <property type="match status" value="1"/>
</dbReference>
<dbReference type="SUPFAM" id="SSF52540">
    <property type="entry name" value="P-loop containing nucleoside triphosphate hydrolases"/>
    <property type="match status" value="1"/>
</dbReference>
<dbReference type="Pfam" id="PF00005">
    <property type="entry name" value="ABC_tran"/>
    <property type="match status" value="1"/>
</dbReference>
<dbReference type="InterPro" id="IPR003439">
    <property type="entry name" value="ABC_transporter-like_ATP-bd"/>
</dbReference>
<dbReference type="Pfam" id="PF12399">
    <property type="entry name" value="BCA_ABC_TP_C"/>
    <property type="match status" value="1"/>
</dbReference>
<dbReference type="Gene3D" id="3.40.50.300">
    <property type="entry name" value="P-loop containing nucleotide triphosphate hydrolases"/>
    <property type="match status" value="1"/>
</dbReference>
<dbReference type="GO" id="GO:0005524">
    <property type="term" value="F:ATP binding"/>
    <property type="evidence" value="ECO:0007669"/>
    <property type="project" value="UniProtKB-KW"/>
</dbReference>
<keyword evidence="1" id="KW-0813">Transport</keyword>
<dbReference type="PANTHER" id="PTHR45772">
    <property type="entry name" value="CONSERVED COMPONENT OF ABC TRANSPORTER FOR NATURAL AMINO ACIDS-RELATED"/>
    <property type="match status" value="1"/>
</dbReference>
<organism evidence="5 6">
    <name type="scientific">Megasphaera paucivorans</name>
    <dbReference type="NCBI Taxonomy" id="349095"/>
    <lineage>
        <taxon>Bacteria</taxon>
        <taxon>Bacillati</taxon>
        <taxon>Bacillota</taxon>
        <taxon>Negativicutes</taxon>
        <taxon>Veillonellales</taxon>
        <taxon>Veillonellaceae</taxon>
        <taxon>Megasphaera</taxon>
    </lineage>
</organism>
<accession>A0A1G9SFH8</accession>
<dbReference type="InterPro" id="IPR051120">
    <property type="entry name" value="ABC_AA/LPS_Transport"/>
</dbReference>
<dbReference type="CDD" id="cd03219">
    <property type="entry name" value="ABC_Mj1267_LivG_branched"/>
    <property type="match status" value="1"/>
</dbReference>
<dbReference type="InterPro" id="IPR017781">
    <property type="entry name" value="ABC_transptr_urea_ATP-bd_UrtD"/>
</dbReference>
<dbReference type="EMBL" id="FNHQ01000005">
    <property type="protein sequence ID" value="SDM34246.1"/>
    <property type="molecule type" value="Genomic_DNA"/>
</dbReference>
<gene>
    <name evidence="5" type="ORF">SAMN05660299_00706</name>
</gene>
<dbReference type="PANTHER" id="PTHR45772:SF8">
    <property type="entry name" value="HIGH-AFFINITY BRANCHED-CHAIN AMINO ACID TRANSPORT ATP-BINDING PROTEIN"/>
    <property type="match status" value="1"/>
</dbReference>
<dbReference type="GO" id="GO:0005886">
    <property type="term" value="C:plasma membrane"/>
    <property type="evidence" value="ECO:0007669"/>
    <property type="project" value="TreeGrafter"/>
</dbReference>
<proteinExistence type="predicted"/>
<dbReference type="AlphaFoldDB" id="A0A1G9SFH8"/>
<dbReference type="RefSeq" id="WP_091648199.1">
    <property type="nucleotide sequence ID" value="NZ_FNHQ01000005.1"/>
</dbReference>
<evidence type="ECO:0000256" key="2">
    <source>
        <dbReference type="ARBA" id="ARBA00022741"/>
    </source>
</evidence>
<dbReference type="OrthoDB" id="9805514at2"/>
<evidence type="ECO:0000256" key="1">
    <source>
        <dbReference type="ARBA" id="ARBA00022448"/>
    </source>
</evidence>
<sequence length="254" mass="28457">MYLELKHLTVDFNGFLAVHDVSLGIEKGETRVIIGPNGAGKTTIIDMITGKTKPTQGEILLNGVNIAGKESYDISNTYGIGRKFQGPNVFDEMSVYENLEVALSGHTSLWQAFTYRRTRAVDVRLEEILSQINLTEQRDMLPRFLSHGQRQWLEMGMILAQNPAIITLDEPAAGMTDDETFKTGEMIKSVMKDKTVIVVEHDMDFIKQIAKTVTVLNQGEILAEGTYEEVSHNAEVIRVYLKTDDTEEEEAESV</sequence>
<dbReference type="STRING" id="349095.SAMN05660299_00706"/>
<dbReference type="InterPro" id="IPR032823">
    <property type="entry name" value="BCA_ABC_TP_C"/>
</dbReference>
<dbReference type="PROSITE" id="PS50893">
    <property type="entry name" value="ABC_TRANSPORTER_2"/>
    <property type="match status" value="1"/>
</dbReference>
<keyword evidence="2" id="KW-0547">Nucleotide-binding</keyword>